<dbReference type="RefSeq" id="WP_184812739.1">
    <property type="nucleotide sequence ID" value="NZ_JACHJQ010000005.1"/>
</dbReference>
<dbReference type="EMBL" id="JACHJQ010000005">
    <property type="protein sequence ID" value="MBB4908603.1"/>
    <property type="molecule type" value="Genomic_DNA"/>
</dbReference>
<protein>
    <submittedName>
        <fullName evidence="1">Uncharacterized protein</fullName>
    </submittedName>
</protein>
<keyword evidence="2" id="KW-1185">Reference proteome</keyword>
<gene>
    <name evidence="1" type="ORF">FHR82_004856</name>
</gene>
<proteinExistence type="predicted"/>
<name>A0A7W7Q847_9PSEU</name>
<dbReference type="Proteomes" id="UP000520767">
    <property type="component" value="Unassembled WGS sequence"/>
</dbReference>
<reference evidence="1 2" key="1">
    <citation type="submission" date="2020-08" db="EMBL/GenBank/DDBJ databases">
        <title>Genomic Encyclopedia of Type Strains, Phase III (KMG-III): the genomes of soil and plant-associated and newly described type strains.</title>
        <authorList>
            <person name="Whitman W."/>
        </authorList>
    </citation>
    <scope>NUCLEOTIDE SEQUENCE [LARGE SCALE GENOMIC DNA]</scope>
    <source>
        <strain evidence="1 2">CECT 8960</strain>
    </source>
</reference>
<dbReference type="AlphaFoldDB" id="A0A7W7Q847"/>
<comment type="caution">
    <text evidence="1">The sequence shown here is derived from an EMBL/GenBank/DDBJ whole genome shotgun (WGS) entry which is preliminary data.</text>
</comment>
<organism evidence="1 2">
    <name type="scientific">Actinophytocola algeriensis</name>
    <dbReference type="NCBI Taxonomy" id="1768010"/>
    <lineage>
        <taxon>Bacteria</taxon>
        <taxon>Bacillati</taxon>
        <taxon>Actinomycetota</taxon>
        <taxon>Actinomycetes</taxon>
        <taxon>Pseudonocardiales</taxon>
        <taxon>Pseudonocardiaceae</taxon>
    </lineage>
</organism>
<accession>A0A7W7Q847</accession>
<evidence type="ECO:0000313" key="1">
    <source>
        <dbReference type="EMBL" id="MBB4908603.1"/>
    </source>
</evidence>
<evidence type="ECO:0000313" key="2">
    <source>
        <dbReference type="Proteomes" id="UP000520767"/>
    </source>
</evidence>
<sequence>MIPAAHEPEHGSMVVYRVAASDRDPERRRMAVVVGPVLAEPVSGQLWVGVRLPQHEDAGPVDFIATGSIIEVQPPDNERTLDTP</sequence>